<evidence type="ECO:0000259" key="6">
    <source>
        <dbReference type="Pfam" id="PF00700"/>
    </source>
</evidence>
<proteinExistence type="inferred from homology"/>
<dbReference type="Pfam" id="PF00669">
    <property type="entry name" value="Flagellin_N"/>
    <property type="match status" value="1"/>
</dbReference>
<comment type="caution">
    <text evidence="7">The sequence shown here is derived from an EMBL/GenBank/DDBJ whole genome shotgun (WGS) entry which is preliminary data.</text>
</comment>
<comment type="similarity">
    <text evidence="1 4">Belongs to the bacterial flagellin family.</text>
</comment>
<dbReference type="OrthoDB" id="9796789at2"/>
<feature type="domain" description="Flagellin C-terminal" evidence="6">
    <location>
        <begin position="188"/>
        <end position="272"/>
    </location>
</feature>
<gene>
    <name evidence="7" type="primary">hag_1</name>
    <name evidence="7" type="ORF">SLU01_13260</name>
</gene>
<comment type="subcellular location">
    <subcellularLocation>
        <location evidence="4">Secreted</location>
    </subcellularLocation>
    <subcellularLocation>
        <location evidence="4">Bacterial flagellum</location>
    </subcellularLocation>
</comment>
<dbReference type="InterPro" id="IPR046358">
    <property type="entry name" value="Flagellin_C"/>
</dbReference>
<keyword evidence="7" id="KW-0969">Cilium</keyword>
<evidence type="ECO:0000256" key="3">
    <source>
        <dbReference type="ARBA" id="ARBA00023143"/>
    </source>
</evidence>
<dbReference type="AlphaFoldDB" id="A0A511Z6F2"/>
<feature type="domain" description="Flagellin N-terminal" evidence="5">
    <location>
        <begin position="15"/>
        <end position="138"/>
    </location>
</feature>
<dbReference type="Proteomes" id="UP000321901">
    <property type="component" value="Unassembled WGS sequence"/>
</dbReference>
<evidence type="ECO:0000313" key="8">
    <source>
        <dbReference type="Proteomes" id="UP000321901"/>
    </source>
</evidence>
<keyword evidence="3 4" id="KW-0975">Bacterial flagellum</keyword>
<dbReference type="EMBL" id="BJYL01000016">
    <property type="protein sequence ID" value="GEN83014.1"/>
    <property type="molecule type" value="Genomic_DNA"/>
</dbReference>
<evidence type="ECO:0000259" key="5">
    <source>
        <dbReference type="Pfam" id="PF00669"/>
    </source>
</evidence>
<keyword evidence="4" id="KW-0964">Secreted</keyword>
<dbReference type="GO" id="GO:0005198">
    <property type="term" value="F:structural molecule activity"/>
    <property type="evidence" value="ECO:0007669"/>
    <property type="project" value="UniProtKB-UniRule"/>
</dbReference>
<dbReference type="PRINTS" id="PR00207">
    <property type="entry name" value="FLAGELLIN"/>
</dbReference>
<organism evidence="7 8">
    <name type="scientific">Sporosarcina luteola</name>
    <dbReference type="NCBI Taxonomy" id="582850"/>
    <lineage>
        <taxon>Bacteria</taxon>
        <taxon>Bacillati</taxon>
        <taxon>Bacillota</taxon>
        <taxon>Bacilli</taxon>
        <taxon>Bacillales</taxon>
        <taxon>Caryophanaceae</taxon>
        <taxon>Sporosarcina</taxon>
    </lineage>
</organism>
<reference evidence="7 8" key="1">
    <citation type="submission" date="2019-07" db="EMBL/GenBank/DDBJ databases">
        <title>Whole genome shotgun sequence of Sporosarcina luteola NBRC 105378.</title>
        <authorList>
            <person name="Hosoyama A."/>
            <person name="Uohara A."/>
            <person name="Ohji S."/>
            <person name="Ichikawa N."/>
        </authorList>
    </citation>
    <scope>NUCLEOTIDE SEQUENCE [LARGE SCALE GENOMIC DNA]</scope>
    <source>
        <strain evidence="7 8">NBRC 105378</strain>
    </source>
</reference>
<dbReference type="RefSeq" id="WP_147056530.1">
    <property type="nucleotide sequence ID" value="NZ_BJYL01000016.1"/>
</dbReference>
<name>A0A511Z6F2_9BACL</name>
<accession>A0A511Z6F2</accession>
<keyword evidence="7" id="KW-0282">Flagellum</keyword>
<evidence type="ECO:0000313" key="7">
    <source>
        <dbReference type="EMBL" id="GEN83014.1"/>
    </source>
</evidence>
<dbReference type="InterPro" id="IPR001029">
    <property type="entry name" value="Flagellin_N"/>
</dbReference>
<keyword evidence="7" id="KW-0966">Cell projection</keyword>
<dbReference type="GO" id="GO:0009288">
    <property type="term" value="C:bacterial-type flagellum"/>
    <property type="evidence" value="ECO:0007669"/>
    <property type="project" value="UniProtKB-SubCell"/>
</dbReference>
<evidence type="ECO:0000256" key="1">
    <source>
        <dbReference type="ARBA" id="ARBA00005709"/>
    </source>
</evidence>
<dbReference type="GO" id="GO:0005576">
    <property type="term" value="C:extracellular region"/>
    <property type="evidence" value="ECO:0007669"/>
    <property type="project" value="UniProtKB-SubCell"/>
</dbReference>
<dbReference type="Gene3D" id="6.10.10.10">
    <property type="entry name" value="Flagellar export chaperone, C-terminal domain"/>
    <property type="match status" value="1"/>
</dbReference>
<evidence type="ECO:0000256" key="2">
    <source>
        <dbReference type="ARBA" id="ARBA00020110"/>
    </source>
</evidence>
<dbReference type="Pfam" id="PF00700">
    <property type="entry name" value="Flagellin_C"/>
    <property type="match status" value="1"/>
</dbReference>
<dbReference type="InterPro" id="IPR001492">
    <property type="entry name" value="Flagellin"/>
</dbReference>
<protein>
    <recommendedName>
        <fullName evidence="2 4">Flagellin</fullName>
    </recommendedName>
</protein>
<dbReference type="InterPro" id="IPR042187">
    <property type="entry name" value="Flagellin_C_sub2"/>
</dbReference>
<comment type="function">
    <text evidence="4">Flagellin is the subunit protein which polymerizes to form the filaments of bacterial flagella.</text>
</comment>
<dbReference type="PANTHER" id="PTHR42792:SF2">
    <property type="entry name" value="FLAGELLIN"/>
    <property type="match status" value="1"/>
</dbReference>
<keyword evidence="8" id="KW-1185">Reference proteome</keyword>
<dbReference type="Gene3D" id="1.20.1330.10">
    <property type="entry name" value="f41 fragment of flagellin, N-terminal domain"/>
    <property type="match status" value="1"/>
</dbReference>
<evidence type="ECO:0000256" key="4">
    <source>
        <dbReference type="RuleBase" id="RU362073"/>
    </source>
</evidence>
<dbReference type="SUPFAM" id="SSF64518">
    <property type="entry name" value="Phase 1 flagellin"/>
    <property type="match status" value="1"/>
</dbReference>
<sequence length="275" mass="30084">MRVLSQEHITFSTNRSQRNTSQIEKSLVKLGSGLKIAKGSDNASGLSISETMRAQIRGISRAQSNMQDGLSVLEASNEGLNNVNGLLQRARELAVMSSNDTMTVNDRAASQVELENLLGAVDDTASKLEFNTKKILNEDSSLILQVGANPGQQMKISLVDVSAKALGLRQDNGEYASLEMRDLANELITKIDKAIETVSGHLTRVGSNMEAVEHHLTNALVFENNLSKSLSLLEDTDMAKEMMNFVQMDIRQQGDHLLVGQVNQNIHSVMTLFSK</sequence>
<dbReference type="PANTHER" id="PTHR42792">
    <property type="entry name" value="FLAGELLIN"/>
    <property type="match status" value="1"/>
</dbReference>